<dbReference type="InterPro" id="IPR013762">
    <property type="entry name" value="Integrase-like_cat_sf"/>
</dbReference>
<evidence type="ECO:0000256" key="2">
    <source>
        <dbReference type="ARBA" id="ARBA00022908"/>
    </source>
</evidence>
<dbReference type="InterPro" id="IPR050090">
    <property type="entry name" value="Tyrosine_recombinase_XerCD"/>
</dbReference>
<dbReference type="EMBL" id="QRZV01000002">
    <property type="protein sequence ID" value="RGW09875.1"/>
    <property type="molecule type" value="Genomic_DNA"/>
</dbReference>
<evidence type="ECO:0000256" key="3">
    <source>
        <dbReference type="ARBA" id="ARBA00023125"/>
    </source>
</evidence>
<dbReference type="GO" id="GO:0003677">
    <property type="term" value="F:DNA binding"/>
    <property type="evidence" value="ECO:0007669"/>
    <property type="project" value="UniProtKB-KW"/>
</dbReference>
<proteinExistence type="inferred from homology"/>
<keyword evidence="4" id="KW-0233">DNA recombination</keyword>
<dbReference type="Gene3D" id="1.10.443.10">
    <property type="entry name" value="Intergrase catalytic core"/>
    <property type="match status" value="1"/>
</dbReference>
<dbReference type="SUPFAM" id="SSF56349">
    <property type="entry name" value="DNA breaking-rejoining enzymes"/>
    <property type="match status" value="1"/>
</dbReference>
<dbReference type="InterPro" id="IPR011010">
    <property type="entry name" value="DNA_brk_join_enz"/>
</dbReference>
<accession>A0A395XE53</accession>
<feature type="domain" description="Tyr recombinase" evidence="6">
    <location>
        <begin position="209"/>
        <end position="402"/>
    </location>
</feature>
<dbReference type="InterPro" id="IPR010998">
    <property type="entry name" value="Integrase_recombinase_N"/>
</dbReference>
<sequence length="446" mass="50688">MGQRVPHTQKRGADMGRRFGSIKLRPNKHTPRYLSASYPTPIEARELDPTLPERQSRNFPLTAEVEARAWLEAARKKIDAGAWQPDRDVKRRERASALTFGEYFSEWLAARTRSDGTPLRASSRSRLERDAANHVLPYFAHIRLADITQSMVDRWLATLPSDQPYVRAHAYKVVRAVLRTASKPGDDGEPPLIPAYPLTRGVGTPKRETVTVPATPQEVHAIYKAMPPEYRMSVYLAVFCDGLRIGEVCALQRGDIDFEHRTLHIRRGRLTEDPTTKVGPPKTANSIRDVKIPPQLIQPLRDFLDDHVDDTDDAWLFHGVRDHTQPVHPNTIRIHFDQARRKAERPDLRFHDLRHSALTWLAAEGATLKELMESAGHSDVSAAIRYQHAVDARRETLAEKMGEKLLADGTPETVMARIRDIDRRIGELESLKAKEKLLLQKLMQDV</sequence>
<dbReference type="Proteomes" id="UP000265970">
    <property type="component" value="Unassembled WGS sequence"/>
</dbReference>
<dbReference type="AlphaFoldDB" id="A0A395XE53"/>
<feature type="region of interest" description="Disordered" evidence="5">
    <location>
        <begin position="1"/>
        <end position="35"/>
    </location>
</feature>
<dbReference type="Gene3D" id="1.10.150.130">
    <property type="match status" value="1"/>
</dbReference>
<evidence type="ECO:0000259" key="6">
    <source>
        <dbReference type="PROSITE" id="PS51898"/>
    </source>
</evidence>
<dbReference type="PROSITE" id="PS51898">
    <property type="entry name" value="TYR_RECOMBINASE"/>
    <property type="match status" value="1"/>
</dbReference>
<gene>
    <name evidence="7" type="ORF">DWV92_04550</name>
</gene>
<comment type="similarity">
    <text evidence="1">Belongs to the 'phage' integrase family.</text>
</comment>
<evidence type="ECO:0000256" key="1">
    <source>
        <dbReference type="ARBA" id="ARBA00008857"/>
    </source>
</evidence>
<name>A0A395XE53_9BIFI</name>
<dbReference type="PANTHER" id="PTHR30349">
    <property type="entry name" value="PHAGE INTEGRASE-RELATED"/>
    <property type="match status" value="1"/>
</dbReference>
<dbReference type="GO" id="GO:0006310">
    <property type="term" value="P:DNA recombination"/>
    <property type="evidence" value="ECO:0007669"/>
    <property type="project" value="UniProtKB-KW"/>
</dbReference>
<dbReference type="PANTHER" id="PTHR30349:SF64">
    <property type="entry name" value="PROPHAGE INTEGRASE INTD-RELATED"/>
    <property type="match status" value="1"/>
</dbReference>
<evidence type="ECO:0000313" key="8">
    <source>
        <dbReference type="Proteomes" id="UP000265970"/>
    </source>
</evidence>
<dbReference type="InterPro" id="IPR004107">
    <property type="entry name" value="Integrase_SAM-like_N"/>
</dbReference>
<dbReference type="GO" id="GO:0015074">
    <property type="term" value="P:DNA integration"/>
    <property type="evidence" value="ECO:0007669"/>
    <property type="project" value="UniProtKB-KW"/>
</dbReference>
<comment type="caution">
    <text evidence="7">The sequence shown here is derived from an EMBL/GenBank/DDBJ whole genome shotgun (WGS) entry which is preliminary data.</text>
</comment>
<evidence type="ECO:0000256" key="5">
    <source>
        <dbReference type="SAM" id="MobiDB-lite"/>
    </source>
</evidence>
<organism evidence="7 8">
    <name type="scientific">Bifidobacterium pseudolongum</name>
    <dbReference type="NCBI Taxonomy" id="1694"/>
    <lineage>
        <taxon>Bacteria</taxon>
        <taxon>Bacillati</taxon>
        <taxon>Actinomycetota</taxon>
        <taxon>Actinomycetes</taxon>
        <taxon>Bifidobacteriales</taxon>
        <taxon>Bifidobacteriaceae</taxon>
        <taxon>Bifidobacterium</taxon>
    </lineage>
</organism>
<dbReference type="Pfam" id="PF14659">
    <property type="entry name" value="Phage_int_SAM_3"/>
    <property type="match status" value="1"/>
</dbReference>
<keyword evidence="2" id="KW-0229">DNA integration</keyword>
<protein>
    <submittedName>
        <fullName evidence="7">Site-specific integrase</fullName>
    </submittedName>
</protein>
<evidence type="ECO:0000313" key="7">
    <source>
        <dbReference type="EMBL" id="RGW09875.1"/>
    </source>
</evidence>
<dbReference type="CDD" id="cd01189">
    <property type="entry name" value="INT_ICEBs1_C_like"/>
    <property type="match status" value="1"/>
</dbReference>
<reference evidence="7 8" key="1">
    <citation type="submission" date="2018-08" db="EMBL/GenBank/DDBJ databases">
        <title>A genome reference for cultivated species of the human gut microbiota.</title>
        <authorList>
            <person name="Zou Y."/>
            <person name="Xue W."/>
            <person name="Luo G."/>
        </authorList>
    </citation>
    <scope>NUCLEOTIDE SEQUENCE [LARGE SCALE GENOMIC DNA]</scope>
    <source>
        <strain evidence="7 8">AF13-3LB</strain>
    </source>
</reference>
<keyword evidence="3" id="KW-0238">DNA-binding</keyword>
<dbReference type="InterPro" id="IPR002104">
    <property type="entry name" value="Integrase_catalytic"/>
</dbReference>
<dbReference type="Pfam" id="PF00589">
    <property type="entry name" value="Phage_integrase"/>
    <property type="match status" value="1"/>
</dbReference>
<evidence type="ECO:0000256" key="4">
    <source>
        <dbReference type="ARBA" id="ARBA00023172"/>
    </source>
</evidence>